<dbReference type="EMBL" id="LLZU01000035">
    <property type="protein sequence ID" value="KRV47767.1"/>
    <property type="molecule type" value="Genomic_DNA"/>
</dbReference>
<dbReference type="RefSeq" id="WP_040911365.1">
    <property type="nucleotide sequence ID" value="NZ_LLZU01000035.1"/>
</dbReference>
<sequence>MTTQGIVPGEWQAIHIFYAGDPGPLLMQCVDPLVNGLIVDGLVSEYFFVHSWLEGPHLRLRLRPRAGADTRQILRRSRTAVSAFLEDRPALYEIKPELVDFYSTMFEIDYTPEQRKLLLEPDGRARLRPTNTFSFEPYEPEWGRYGGEAGVALAEWHFKHSSDLVIEAARSMDLRRRPAQLTLGAQLMMVMATAFLRDDQRIEEFLLHYQEFWLRTFSLAAPPTQAGYDRGYNTMGPDVRRRFARVRRAFGEDAGRLPGLFHTWAEHCTELRERVVDLAERGKLVFRSWNPGGHLADPPAALELLLTPYLRMTNNRLHLAMRDEPYLAYLLARSLRETVDQEAQAGAAGA</sequence>
<evidence type="ECO:0000259" key="1">
    <source>
        <dbReference type="Pfam" id="PF14028"/>
    </source>
</evidence>
<organism evidence="2 3">
    <name type="scientific">Wenjunlia vitaminophila</name>
    <name type="common">Streptomyces vitaminophilus</name>
    <dbReference type="NCBI Taxonomy" id="76728"/>
    <lineage>
        <taxon>Bacteria</taxon>
        <taxon>Bacillati</taxon>
        <taxon>Actinomycetota</taxon>
        <taxon>Actinomycetes</taxon>
        <taxon>Kitasatosporales</taxon>
        <taxon>Streptomycetaceae</taxon>
        <taxon>Wenjunlia</taxon>
    </lineage>
</organism>
<accession>A0A0T6LNU0</accession>
<dbReference type="OrthoDB" id="3607295at2"/>
<protein>
    <recommendedName>
        <fullName evidence="1">Thiopeptide-type bacteriocin biosynthesis domain-containing protein</fullName>
    </recommendedName>
</protein>
<comment type="caution">
    <text evidence="2">The sequence shown here is derived from an EMBL/GenBank/DDBJ whole genome shotgun (WGS) entry which is preliminary data.</text>
</comment>
<keyword evidence="3" id="KW-1185">Reference proteome</keyword>
<reference evidence="2 3" key="1">
    <citation type="submission" date="2015-10" db="EMBL/GenBank/DDBJ databases">
        <title>Draft genome sequence of pyrrolomycin-producing Streptomyces vitaminophilus.</title>
        <authorList>
            <person name="Graham D.E."/>
            <person name="Mahan K.M."/>
            <person name="Klingeman D.M."/>
            <person name="Hettich R.L."/>
            <person name="Parry R.J."/>
        </authorList>
    </citation>
    <scope>NUCLEOTIDE SEQUENCE [LARGE SCALE GENOMIC DNA]</scope>
    <source>
        <strain evidence="2 3">ATCC 31673</strain>
    </source>
</reference>
<dbReference type="AlphaFoldDB" id="A0A0T6LNU0"/>
<proteinExistence type="predicted"/>
<evidence type="ECO:0000313" key="3">
    <source>
        <dbReference type="Proteomes" id="UP000050867"/>
    </source>
</evidence>
<dbReference type="eggNOG" id="COG0778">
    <property type="taxonomic scope" value="Bacteria"/>
</dbReference>
<evidence type="ECO:0000313" key="2">
    <source>
        <dbReference type="EMBL" id="KRV47767.1"/>
    </source>
</evidence>
<dbReference type="Pfam" id="PF14028">
    <property type="entry name" value="Lant_dehydr_C"/>
    <property type="match status" value="1"/>
</dbReference>
<name>A0A0T6LNU0_WENVI</name>
<dbReference type="InterPro" id="IPR023809">
    <property type="entry name" value="Thiopep_bacteriocin_synth_dom"/>
</dbReference>
<gene>
    <name evidence="2" type="ORF">AQ490_05170</name>
</gene>
<feature type="domain" description="Thiopeptide-type bacteriocin biosynthesis" evidence="1">
    <location>
        <begin position="11"/>
        <end position="334"/>
    </location>
</feature>
<dbReference type="STRING" id="76728.AQ490_05170"/>
<dbReference type="Proteomes" id="UP000050867">
    <property type="component" value="Unassembled WGS sequence"/>
</dbReference>